<reference evidence="5 6" key="1">
    <citation type="submission" date="2016-11" db="EMBL/GenBank/DDBJ databases">
        <title>Draft Genome Sequences of Nine Cyanobacterial Strains from Diverse Habitats.</title>
        <authorList>
            <person name="Zhu T."/>
            <person name="Hou S."/>
            <person name="Lu X."/>
            <person name="Hess W.R."/>
        </authorList>
    </citation>
    <scope>NUCLEOTIDE SEQUENCE [LARGE SCALE GENOMIC DNA]</scope>
    <source>
        <strain evidence="5 6">NIES-593</strain>
    </source>
</reference>
<proteinExistence type="inferred from homology"/>
<keyword evidence="2 5" id="KW-0808">Transferase</keyword>
<evidence type="ECO:0000313" key="6">
    <source>
        <dbReference type="Proteomes" id="UP000186868"/>
    </source>
</evidence>
<evidence type="ECO:0000256" key="2">
    <source>
        <dbReference type="ARBA" id="ARBA00022679"/>
    </source>
</evidence>
<dbReference type="Pfam" id="PF22624">
    <property type="entry name" value="AASDHPPT_N"/>
    <property type="match status" value="1"/>
</dbReference>
<dbReference type="SUPFAM" id="SSF56214">
    <property type="entry name" value="4'-phosphopantetheinyl transferase"/>
    <property type="match status" value="2"/>
</dbReference>
<dbReference type="InterPro" id="IPR008278">
    <property type="entry name" value="4-PPantetheinyl_Trfase_dom"/>
</dbReference>
<organism evidence="5 6">
    <name type="scientific">Hydrococcus rivularis NIES-593</name>
    <dbReference type="NCBI Taxonomy" id="1921803"/>
    <lineage>
        <taxon>Bacteria</taxon>
        <taxon>Bacillati</taxon>
        <taxon>Cyanobacteriota</taxon>
        <taxon>Cyanophyceae</taxon>
        <taxon>Pleurocapsales</taxon>
        <taxon>Hydrococcaceae</taxon>
        <taxon>Hydrococcus</taxon>
    </lineage>
</organism>
<dbReference type="STRING" id="1921803.NIES593_08595"/>
<evidence type="ECO:0000313" key="5">
    <source>
        <dbReference type="EMBL" id="OKH24202.1"/>
    </source>
</evidence>
<dbReference type="Gene3D" id="3.90.470.20">
    <property type="entry name" value="4'-phosphopantetheinyl transferase domain"/>
    <property type="match status" value="2"/>
</dbReference>
<dbReference type="Proteomes" id="UP000186868">
    <property type="component" value="Unassembled WGS sequence"/>
</dbReference>
<comment type="caution">
    <text evidence="5">The sequence shown here is derived from an EMBL/GenBank/DDBJ whole genome shotgun (WGS) entry which is preliminary data.</text>
</comment>
<name>A0A1U7HKT8_9CYAN</name>
<dbReference type="PANTHER" id="PTHR12215">
    <property type="entry name" value="PHOSPHOPANTETHEINE TRANSFERASE"/>
    <property type="match status" value="1"/>
</dbReference>
<dbReference type="PANTHER" id="PTHR12215:SF10">
    <property type="entry name" value="L-AMINOADIPATE-SEMIALDEHYDE DEHYDROGENASE-PHOSPHOPANTETHEINYL TRANSFERASE"/>
    <property type="match status" value="1"/>
</dbReference>
<gene>
    <name evidence="5" type="ORF">NIES593_08595</name>
</gene>
<dbReference type="EMBL" id="MRCB01000007">
    <property type="protein sequence ID" value="OKH24202.1"/>
    <property type="molecule type" value="Genomic_DNA"/>
</dbReference>
<dbReference type="GO" id="GO:0008897">
    <property type="term" value="F:holo-[acyl-carrier-protein] synthase activity"/>
    <property type="evidence" value="ECO:0007669"/>
    <property type="project" value="InterPro"/>
</dbReference>
<dbReference type="InterPro" id="IPR050559">
    <property type="entry name" value="P-Pant_transferase_sf"/>
</dbReference>
<evidence type="ECO:0000256" key="1">
    <source>
        <dbReference type="ARBA" id="ARBA00010990"/>
    </source>
</evidence>
<dbReference type="InterPro" id="IPR055066">
    <property type="entry name" value="AASDHPPT_N"/>
</dbReference>
<evidence type="ECO:0000259" key="3">
    <source>
        <dbReference type="Pfam" id="PF01648"/>
    </source>
</evidence>
<dbReference type="GO" id="GO:0019878">
    <property type="term" value="P:lysine biosynthetic process via aminoadipic acid"/>
    <property type="evidence" value="ECO:0007669"/>
    <property type="project" value="TreeGrafter"/>
</dbReference>
<dbReference type="Pfam" id="PF01648">
    <property type="entry name" value="ACPS"/>
    <property type="match status" value="1"/>
</dbReference>
<evidence type="ECO:0000259" key="4">
    <source>
        <dbReference type="Pfam" id="PF22624"/>
    </source>
</evidence>
<accession>A0A1U7HKT8</accession>
<dbReference type="RefSeq" id="WP_073599184.1">
    <property type="nucleotide sequence ID" value="NZ_MRCB01000007.1"/>
</dbReference>
<dbReference type="GO" id="GO:0000287">
    <property type="term" value="F:magnesium ion binding"/>
    <property type="evidence" value="ECO:0007669"/>
    <property type="project" value="InterPro"/>
</dbReference>
<dbReference type="InterPro" id="IPR037143">
    <property type="entry name" value="4-PPantetheinyl_Trfase_dom_sf"/>
</dbReference>
<feature type="domain" description="4'-phosphopantetheinyl transferase N-terminal" evidence="4">
    <location>
        <begin position="17"/>
        <end position="100"/>
    </location>
</feature>
<sequence length="234" mass="26301">MTKKVDLWLVNLDLSADKIEELAHILSADEKARAERFYFQQHRHRYIVARGTLRRILGHYLAIAPNRIEFEYSSRGKPKLAQSFGANGMQFNLSHSQDLALYGFARDRAIGVDLEYIRPITDAQTIAQRFFSARESAIIDALPESERLMAFFRGWTAKEAYLKATGDGLAGSLDRVEVSLAPNEPMRLLAIDGDVQAAARWHLHAIAPATNYVATVAVEGQSNSQLTIRNWQLS</sequence>
<protein>
    <submittedName>
        <fullName evidence="5">4'-phosphopantetheinyl transferase</fullName>
    </submittedName>
</protein>
<comment type="similarity">
    <text evidence="1">Belongs to the P-Pant transferase superfamily. Gsp/Sfp/HetI/AcpT family.</text>
</comment>
<keyword evidence="6" id="KW-1185">Reference proteome</keyword>
<dbReference type="AlphaFoldDB" id="A0A1U7HKT8"/>
<dbReference type="OrthoDB" id="9808281at2"/>
<dbReference type="GO" id="GO:0005829">
    <property type="term" value="C:cytosol"/>
    <property type="evidence" value="ECO:0007669"/>
    <property type="project" value="TreeGrafter"/>
</dbReference>
<feature type="domain" description="4'-phosphopantetheinyl transferase" evidence="3">
    <location>
        <begin position="109"/>
        <end position="217"/>
    </location>
</feature>